<keyword evidence="3" id="KW-1185">Reference proteome</keyword>
<evidence type="ECO:0008006" key="4">
    <source>
        <dbReference type="Google" id="ProtNLM"/>
    </source>
</evidence>
<evidence type="ECO:0000313" key="2">
    <source>
        <dbReference type="EMBL" id="GMS96921.1"/>
    </source>
</evidence>
<protein>
    <recommendedName>
        <fullName evidence="4">Serpentine receptor class gamma</fullName>
    </recommendedName>
</protein>
<proteinExistence type="predicted"/>
<evidence type="ECO:0000313" key="3">
    <source>
        <dbReference type="Proteomes" id="UP001432027"/>
    </source>
</evidence>
<reference evidence="2" key="1">
    <citation type="submission" date="2023-10" db="EMBL/GenBank/DDBJ databases">
        <title>Genome assembly of Pristionchus species.</title>
        <authorList>
            <person name="Yoshida K."/>
            <person name="Sommer R.J."/>
        </authorList>
    </citation>
    <scope>NUCLEOTIDE SEQUENCE</scope>
    <source>
        <strain evidence="2">RS0144</strain>
    </source>
</reference>
<comment type="caution">
    <text evidence="2">The sequence shown here is derived from an EMBL/GenBank/DDBJ whole genome shotgun (WGS) entry which is preliminary data.</text>
</comment>
<keyword evidence="1" id="KW-0472">Membrane</keyword>
<sequence length="118" mass="13487">QIDLPMNLVLTLLATSILSCVCYAVAYIYYKRKWSNLSSQAYETKFIFLALFSFLSSLPLTIHQMIFTVASFVGVRVANDVALTLFELTPWLVDLKHFAVIYLAIIMNKRLRAKCIET</sequence>
<keyword evidence="1" id="KW-1133">Transmembrane helix</keyword>
<organism evidence="2 3">
    <name type="scientific">Pristionchus entomophagus</name>
    <dbReference type="NCBI Taxonomy" id="358040"/>
    <lineage>
        <taxon>Eukaryota</taxon>
        <taxon>Metazoa</taxon>
        <taxon>Ecdysozoa</taxon>
        <taxon>Nematoda</taxon>
        <taxon>Chromadorea</taxon>
        <taxon>Rhabditida</taxon>
        <taxon>Rhabditina</taxon>
        <taxon>Diplogasteromorpha</taxon>
        <taxon>Diplogasteroidea</taxon>
        <taxon>Neodiplogasteridae</taxon>
        <taxon>Pristionchus</taxon>
    </lineage>
</organism>
<feature type="non-terminal residue" evidence="2">
    <location>
        <position position="1"/>
    </location>
</feature>
<evidence type="ECO:0000256" key="1">
    <source>
        <dbReference type="SAM" id="Phobius"/>
    </source>
</evidence>
<keyword evidence="1" id="KW-0812">Transmembrane</keyword>
<dbReference type="EMBL" id="BTSX01000004">
    <property type="protein sequence ID" value="GMS96921.1"/>
    <property type="molecule type" value="Genomic_DNA"/>
</dbReference>
<feature type="non-terminal residue" evidence="2">
    <location>
        <position position="118"/>
    </location>
</feature>
<gene>
    <name evidence="2" type="ORF">PENTCL1PPCAC_19096</name>
</gene>
<dbReference type="AlphaFoldDB" id="A0AAV5TRG0"/>
<feature type="transmembrane region" description="Helical" evidence="1">
    <location>
        <begin position="88"/>
        <end position="107"/>
    </location>
</feature>
<feature type="transmembrane region" description="Helical" evidence="1">
    <location>
        <begin position="46"/>
        <end position="68"/>
    </location>
</feature>
<name>A0AAV5TRG0_9BILA</name>
<dbReference type="Proteomes" id="UP001432027">
    <property type="component" value="Unassembled WGS sequence"/>
</dbReference>
<accession>A0AAV5TRG0</accession>
<feature type="transmembrane region" description="Helical" evidence="1">
    <location>
        <begin position="6"/>
        <end position="30"/>
    </location>
</feature>